<evidence type="ECO:0000259" key="3">
    <source>
        <dbReference type="Pfam" id="PF22725"/>
    </source>
</evidence>
<accession>C4WEE5</accession>
<dbReference type="AlphaFoldDB" id="C4WEE5"/>
<dbReference type="PANTHER" id="PTHR43818:SF11">
    <property type="entry name" value="BCDNA.GH03377"/>
    <property type="match status" value="1"/>
</dbReference>
<sequence length="391" mass="42985">MRSAKHLDHRFGRNAMTGRTELLTVGLIGSGFMGKTHALALANVNRVFDLPIEVRLHTLADVNAETATKAAKQLGFATATGDWRTLISNPDIDLIDITTPNRFHREMALAAIEAGKHVYCEKPLAPTAAECLEMALAAERNGVQTAVGFNYLKNPMIKLAREIIESGELGEIRNFRGIHAEDFMADARIPWTWRLDPVGGGGALADIGSHIIAAARYLVGPITAVMGDAVTVISERPDSLNPSRMKPVEVDDVSRAFLRFENGATGTLKASWIASGRKMQHDFEISGSKGSLCFSQERFNELDLFLFSDKKGQQGFRKIFAGPEHEPYGAFCVAGGHQIGFNDLKTIEVRDFLLAIAGQRNGHADFREGYEVQKAVETIYASSRDRQWKNI</sequence>
<evidence type="ECO:0000313" key="4">
    <source>
        <dbReference type="EMBL" id="EEQ96074.1"/>
    </source>
</evidence>
<dbReference type="GO" id="GO:0016491">
    <property type="term" value="F:oxidoreductase activity"/>
    <property type="evidence" value="ECO:0007669"/>
    <property type="project" value="UniProtKB-KW"/>
</dbReference>
<dbReference type="PANTHER" id="PTHR43818">
    <property type="entry name" value="BCDNA.GH03377"/>
    <property type="match status" value="1"/>
</dbReference>
<keyword evidence="1" id="KW-0560">Oxidoreductase</keyword>
<dbReference type="EMBL" id="ACQA01000001">
    <property type="protein sequence ID" value="EEQ96074.1"/>
    <property type="molecule type" value="Genomic_DNA"/>
</dbReference>
<evidence type="ECO:0000313" key="5">
    <source>
        <dbReference type="Proteomes" id="UP000004386"/>
    </source>
</evidence>
<evidence type="ECO:0000259" key="2">
    <source>
        <dbReference type="Pfam" id="PF01408"/>
    </source>
</evidence>
<dbReference type="InterPro" id="IPR055170">
    <property type="entry name" value="GFO_IDH_MocA-like_dom"/>
</dbReference>
<dbReference type="Pfam" id="PF01408">
    <property type="entry name" value="GFO_IDH_MocA"/>
    <property type="match status" value="1"/>
</dbReference>
<dbReference type="Gene3D" id="3.30.360.10">
    <property type="entry name" value="Dihydrodipicolinate Reductase, domain 2"/>
    <property type="match status" value="1"/>
</dbReference>
<comment type="caution">
    <text evidence="4">The sequence shown here is derived from an EMBL/GenBank/DDBJ whole genome shotgun (WGS) entry which is preliminary data.</text>
</comment>
<dbReference type="InterPro" id="IPR050463">
    <property type="entry name" value="Gfo/Idh/MocA_oxidrdct_glycsds"/>
</dbReference>
<dbReference type="Gene3D" id="3.40.50.720">
    <property type="entry name" value="NAD(P)-binding Rossmann-like Domain"/>
    <property type="match status" value="1"/>
</dbReference>
<dbReference type="Proteomes" id="UP000004386">
    <property type="component" value="Unassembled WGS sequence"/>
</dbReference>
<dbReference type="GO" id="GO:0000166">
    <property type="term" value="F:nucleotide binding"/>
    <property type="evidence" value="ECO:0007669"/>
    <property type="project" value="InterPro"/>
</dbReference>
<dbReference type="InterPro" id="IPR000683">
    <property type="entry name" value="Gfo/Idh/MocA-like_OxRdtase_N"/>
</dbReference>
<protein>
    <submittedName>
        <fullName evidence="4">Oxidoreductase domain-containing protein</fullName>
    </submittedName>
</protein>
<feature type="domain" description="GFO/IDH/MocA-like oxidoreductase" evidence="3">
    <location>
        <begin position="158"/>
        <end position="292"/>
    </location>
</feature>
<dbReference type="SUPFAM" id="SSF55347">
    <property type="entry name" value="Glyceraldehyde-3-phosphate dehydrogenase-like, C-terminal domain"/>
    <property type="match status" value="1"/>
</dbReference>
<proteinExistence type="predicted"/>
<name>C4WEE5_9HYPH</name>
<dbReference type="SUPFAM" id="SSF51735">
    <property type="entry name" value="NAD(P)-binding Rossmann-fold domains"/>
    <property type="match status" value="1"/>
</dbReference>
<organism evidence="4 5">
    <name type="scientific">Brucella intermedia LMG 3301</name>
    <dbReference type="NCBI Taxonomy" id="641118"/>
    <lineage>
        <taxon>Bacteria</taxon>
        <taxon>Pseudomonadati</taxon>
        <taxon>Pseudomonadota</taxon>
        <taxon>Alphaproteobacteria</taxon>
        <taxon>Hyphomicrobiales</taxon>
        <taxon>Brucellaceae</taxon>
        <taxon>Brucella/Ochrobactrum group</taxon>
        <taxon>Brucella</taxon>
    </lineage>
</organism>
<evidence type="ECO:0000256" key="1">
    <source>
        <dbReference type="ARBA" id="ARBA00023002"/>
    </source>
</evidence>
<gene>
    <name evidence="4" type="ORF">OINT_1001485</name>
</gene>
<dbReference type="Pfam" id="PF22725">
    <property type="entry name" value="GFO_IDH_MocA_C3"/>
    <property type="match status" value="1"/>
</dbReference>
<dbReference type="HOGENOM" id="CLU_023194_17_0_5"/>
<dbReference type="InterPro" id="IPR036291">
    <property type="entry name" value="NAD(P)-bd_dom_sf"/>
</dbReference>
<feature type="domain" description="Gfo/Idh/MocA-like oxidoreductase N-terminal" evidence="2">
    <location>
        <begin position="24"/>
        <end position="149"/>
    </location>
</feature>
<reference evidence="4 5" key="1">
    <citation type="submission" date="2009-05" db="EMBL/GenBank/DDBJ databases">
        <authorList>
            <person name="Setubal J.C."/>
            <person name="Boyle S."/>
            <person name="Crasta O.R."/>
            <person name="Gillespie J.J."/>
            <person name="Kenyon R.W."/>
            <person name="Lu J."/>
            <person name="Mane S."/>
            <person name="Nagrani S."/>
            <person name="Shallom J.M."/>
            <person name="Shallom S."/>
            <person name="Shukla M."/>
            <person name="Snyder E.E."/>
            <person name="Sobral B.W."/>
            <person name="Wattam A.R."/>
            <person name="Will R."/>
            <person name="Williams K."/>
            <person name="Yoo H."/>
            <person name="Munk C."/>
            <person name="Tapia R."/>
            <person name="Green L."/>
            <person name="Rogers Y."/>
            <person name="Detter J.C."/>
            <person name="Bruce D."/>
            <person name="Brettin T.S."/>
            <person name="Tsolis R."/>
        </authorList>
    </citation>
    <scope>NUCLEOTIDE SEQUENCE [LARGE SCALE GENOMIC DNA]</scope>
    <source>
        <strain evidence="4 5">LMG 3301</strain>
    </source>
</reference>